<accession>A0A820SE69</accession>
<gene>
    <name evidence="2" type="ORF">HFQ381_LOCUS23938</name>
    <name evidence="3" type="ORF">TSG867_LOCUS24211</name>
</gene>
<dbReference type="Proteomes" id="UP000663862">
    <property type="component" value="Unassembled WGS sequence"/>
</dbReference>
<protein>
    <recommendedName>
        <fullName evidence="1">DOP1-like C-terminal domain-containing protein</fullName>
    </recommendedName>
</protein>
<name>A0A820SE69_9BILA</name>
<dbReference type="Pfam" id="PF24598">
    <property type="entry name" value="DOP1_C"/>
    <property type="match status" value="1"/>
</dbReference>
<proteinExistence type="predicted"/>
<dbReference type="InterPro" id="IPR056457">
    <property type="entry name" value="DOP1_C"/>
</dbReference>
<evidence type="ECO:0000259" key="1">
    <source>
        <dbReference type="Pfam" id="PF24598"/>
    </source>
</evidence>
<dbReference type="GO" id="GO:0005768">
    <property type="term" value="C:endosome"/>
    <property type="evidence" value="ECO:0007669"/>
    <property type="project" value="TreeGrafter"/>
</dbReference>
<dbReference type="GO" id="GO:0006895">
    <property type="term" value="P:Golgi to endosome transport"/>
    <property type="evidence" value="ECO:0007669"/>
    <property type="project" value="InterPro"/>
</dbReference>
<evidence type="ECO:0000313" key="4">
    <source>
        <dbReference type="Proteomes" id="UP000663851"/>
    </source>
</evidence>
<organism evidence="2 4">
    <name type="scientific">Rotaria socialis</name>
    <dbReference type="NCBI Taxonomy" id="392032"/>
    <lineage>
        <taxon>Eukaryota</taxon>
        <taxon>Metazoa</taxon>
        <taxon>Spiralia</taxon>
        <taxon>Gnathifera</taxon>
        <taxon>Rotifera</taxon>
        <taxon>Eurotatoria</taxon>
        <taxon>Bdelloidea</taxon>
        <taxon>Philodinida</taxon>
        <taxon>Philodinidae</taxon>
        <taxon>Rotaria</taxon>
    </lineage>
</organism>
<dbReference type="PANTHER" id="PTHR14042:SF24">
    <property type="entry name" value="PROTEIN DOPEY-1 HOMOLOG"/>
    <property type="match status" value="1"/>
</dbReference>
<evidence type="ECO:0000313" key="2">
    <source>
        <dbReference type="EMBL" id="CAF4451720.1"/>
    </source>
</evidence>
<dbReference type="Proteomes" id="UP000663851">
    <property type="component" value="Unassembled WGS sequence"/>
</dbReference>
<sequence length="471" mass="54500">MKVLDNCTTIVGLSLEQTNWLRKNLQVRMTQTDPGTQPTTIDSSYEIDRTPSIEKSLLDFDENSPSITSSFMALTILSEYSAKLLDIVYHITDEKDRIIGTYLQNLVNNVMPYVRIHVASSAPSYRSASTLLMNISQYSYTRKTWRKEVFEQLFDIGFFQVDLSALTSWKIIINNMITDEKSISFRDIMNKINTVQTGLLVSKEQEYEQRAMLIKRFAFVIYASDKDLCNQYLPEILEFIIDLLKLPQIPILYTQLYLFFRVLLLRISNKNLISFWPIFIAELVQILLQIEQDLSFNIEGDVKSNVQQMTTNDLTLTNISNGSSDTNPSLKMYLYACKLLDILLIMSYSGLYHFQLFRSAFVADHDTDNSDSNLDIFIAFSIRLFKLFERKLTSTTTPLHDHLPIIDSNSNPPLLRLRTISTIIELFPFFKFLGRIHLNENLYVRNDQVLSPDTINDIETSVLEDFVESWT</sequence>
<evidence type="ECO:0000313" key="3">
    <source>
        <dbReference type="EMBL" id="CAF4544455.1"/>
    </source>
</evidence>
<feature type="domain" description="DOP1-like C-terminal" evidence="1">
    <location>
        <begin position="77"/>
        <end position="437"/>
    </location>
</feature>
<dbReference type="InterPro" id="IPR040314">
    <property type="entry name" value="DOP1"/>
</dbReference>
<comment type="caution">
    <text evidence="2">The sequence shown here is derived from an EMBL/GenBank/DDBJ whole genome shotgun (WGS) entry which is preliminary data.</text>
</comment>
<dbReference type="EMBL" id="CAJOBQ010002189">
    <property type="protein sequence ID" value="CAF4544455.1"/>
    <property type="molecule type" value="Genomic_DNA"/>
</dbReference>
<reference evidence="2" key="1">
    <citation type="submission" date="2021-02" db="EMBL/GenBank/DDBJ databases">
        <authorList>
            <person name="Nowell W R."/>
        </authorList>
    </citation>
    <scope>NUCLEOTIDE SEQUENCE</scope>
</reference>
<dbReference type="AlphaFoldDB" id="A0A820SE69"/>
<dbReference type="GO" id="GO:0005829">
    <property type="term" value="C:cytosol"/>
    <property type="evidence" value="ECO:0007669"/>
    <property type="project" value="GOC"/>
</dbReference>
<dbReference type="GO" id="GO:0005802">
    <property type="term" value="C:trans-Golgi network"/>
    <property type="evidence" value="ECO:0007669"/>
    <property type="project" value="TreeGrafter"/>
</dbReference>
<dbReference type="PANTHER" id="PTHR14042">
    <property type="entry name" value="DOPEY-RELATED"/>
    <property type="match status" value="1"/>
</dbReference>
<dbReference type="EMBL" id="CAJOBO010002451">
    <property type="protein sequence ID" value="CAF4451720.1"/>
    <property type="molecule type" value="Genomic_DNA"/>
</dbReference>